<dbReference type="AlphaFoldDB" id="A0A2R4X1N2"/>
<dbReference type="Gene3D" id="1.25.10.10">
    <property type="entry name" value="Leucine-rich Repeat Variant"/>
    <property type="match status" value="3"/>
</dbReference>
<dbReference type="KEGG" id="harc:HARCEL1_08245"/>
<dbReference type="SMART" id="SM00567">
    <property type="entry name" value="EZ_HEAT"/>
    <property type="match status" value="9"/>
</dbReference>
<dbReference type="GO" id="GO:0016829">
    <property type="term" value="F:lyase activity"/>
    <property type="evidence" value="ECO:0007669"/>
    <property type="project" value="UniProtKB-KW"/>
</dbReference>
<dbReference type="InterPro" id="IPR016024">
    <property type="entry name" value="ARM-type_fold"/>
</dbReference>
<dbReference type="Pfam" id="PF13646">
    <property type="entry name" value="HEAT_2"/>
    <property type="match status" value="3"/>
</dbReference>
<keyword evidence="2" id="KW-1185">Reference proteome</keyword>
<dbReference type="GeneID" id="36512490"/>
<evidence type="ECO:0000313" key="2">
    <source>
        <dbReference type="Proteomes" id="UP000244727"/>
    </source>
</evidence>
<dbReference type="RefSeq" id="WP_108382262.1">
    <property type="nucleotide sequence ID" value="NZ_CP028858.1"/>
</dbReference>
<name>A0A2R4X1N2_9EURY</name>
<dbReference type="Proteomes" id="UP000244727">
    <property type="component" value="Chromosome"/>
</dbReference>
<dbReference type="InterPro" id="IPR011989">
    <property type="entry name" value="ARM-like"/>
</dbReference>
<evidence type="ECO:0000313" key="1">
    <source>
        <dbReference type="EMBL" id="AWB27700.1"/>
    </source>
</evidence>
<dbReference type="GO" id="GO:0016491">
    <property type="term" value="F:oxidoreductase activity"/>
    <property type="evidence" value="ECO:0007669"/>
    <property type="project" value="TreeGrafter"/>
</dbReference>
<sequence length="412" mass="44303">MSLYELQRDGDVQGLIETLRDSTNDEVRRRAAAYLGEFPNHQDRDDAISALVRVAQEGDTDAVVAAAIDALDQLGEDAVQQLIGEMTGMDLEAGADWKRAKAFARALDADIPEIRMAAANALGSLGEADAVGPLTDRLDDPDPRVRARVARACGQIGDPRAVAGLTEHLQGEPAGVRAAAAGALGEIGNREALQALLAMYDDENDRVRRIAVDAYGNFRNDRPVDALIEALDDPSATVRRTAVYSLIEVLANVPTDRSHEIRETVVETLKEADEESVVEPLTEILAETTQDPQRRNSAWLLGRVATGDRGRVVDTLVTAMDDDDQMAAQFAATSLAEIGGTTVEGRLIDVLEDTDRASEVRAQAAFVLGKVGDDRARRSLESVLEESDDEAVRERAFSALSKLGGHGGRPSD</sequence>
<organism evidence="1 2">
    <name type="scientific">Halococcoides cellulosivorans</name>
    <dbReference type="NCBI Taxonomy" id="1679096"/>
    <lineage>
        <taxon>Archaea</taxon>
        <taxon>Methanobacteriati</taxon>
        <taxon>Methanobacteriota</taxon>
        <taxon>Stenosarchaea group</taxon>
        <taxon>Halobacteria</taxon>
        <taxon>Halobacteriales</taxon>
        <taxon>Haloarculaceae</taxon>
        <taxon>Halococcoides</taxon>
    </lineage>
</organism>
<gene>
    <name evidence="1" type="ORF">HARCEL1_08245</name>
</gene>
<dbReference type="SUPFAM" id="SSF48371">
    <property type="entry name" value="ARM repeat"/>
    <property type="match status" value="1"/>
</dbReference>
<accession>A0A2R4X1N2</accession>
<dbReference type="InterPro" id="IPR004155">
    <property type="entry name" value="PBS_lyase_HEAT"/>
</dbReference>
<dbReference type="EMBL" id="CP028858">
    <property type="protein sequence ID" value="AWB27700.1"/>
    <property type="molecule type" value="Genomic_DNA"/>
</dbReference>
<protein>
    <submittedName>
        <fullName evidence="1">Phycocyanin alpha phycocyanobilin lyase</fullName>
    </submittedName>
</protein>
<keyword evidence="1" id="KW-0456">Lyase</keyword>
<dbReference type="PANTHER" id="PTHR12697">
    <property type="entry name" value="PBS LYASE HEAT-LIKE PROTEIN"/>
    <property type="match status" value="1"/>
</dbReference>
<reference evidence="1 2" key="1">
    <citation type="submission" date="2018-04" db="EMBL/GenBank/DDBJ databases">
        <title>Halococcoides cellulosivorans gen. nov., sp. nov., an extremely halophilic cellulose-utilizing haloarchaeon from hypersaline lakes.</title>
        <authorList>
            <person name="Sorokin D.Y."/>
            <person name="Toshchakov S.V."/>
            <person name="Samarov N.I."/>
            <person name="Korzhenkov A."/>
            <person name="Kublanov I.V."/>
        </authorList>
    </citation>
    <scope>NUCLEOTIDE SEQUENCE [LARGE SCALE GENOMIC DNA]</scope>
    <source>
        <strain evidence="1 2">HArcel1</strain>
    </source>
</reference>
<dbReference type="PANTHER" id="PTHR12697:SF5">
    <property type="entry name" value="DEOXYHYPUSINE HYDROXYLASE"/>
    <property type="match status" value="1"/>
</dbReference>
<proteinExistence type="predicted"/>